<reference evidence="5 6" key="1">
    <citation type="journal article" date="2013" name="Proc. Natl. Acad. Sci. U.S.A.">
        <title>Fine-scale variation in meiotic recombination in Mimulus inferred from population shotgun sequencing.</title>
        <authorList>
            <person name="Hellsten U."/>
            <person name="Wright K.M."/>
            <person name="Jenkins J."/>
            <person name="Shu S."/>
            <person name="Yuan Y."/>
            <person name="Wessler S.R."/>
            <person name="Schmutz J."/>
            <person name="Willis J.H."/>
            <person name="Rokhsar D.S."/>
        </authorList>
    </citation>
    <scope>NUCLEOTIDE SEQUENCE [LARGE SCALE GENOMIC DNA]</scope>
    <source>
        <strain evidence="6">cv. DUN x IM62</strain>
    </source>
</reference>
<name>A0A022RPC4_ERYGU</name>
<feature type="non-terminal residue" evidence="5">
    <location>
        <position position="1"/>
    </location>
</feature>
<keyword evidence="4" id="KW-0449">Lipoprotein</keyword>
<evidence type="ECO:0000256" key="3">
    <source>
        <dbReference type="ARBA" id="ARBA00023134"/>
    </source>
</evidence>
<dbReference type="AlphaFoldDB" id="A0A022RPC4"/>
<evidence type="ECO:0000313" key="6">
    <source>
        <dbReference type="Proteomes" id="UP000030748"/>
    </source>
</evidence>
<comment type="similarity">
    <text evidence="1">Belongs to the small GTPase superfamily. Rho family.</text>
</comment>
<dbReference type="EMBL" id="KI630297">
    <property type="protein sequence ID" value="EYU42332.1"/>
    <property type="molecule type" value="Genomic_DNA"/>
</dbReference>
<evidence type="ECO:0000256" key="1">
    <source>
        <dbReference type="ARBA" id="ARBA00010142"/>
    </source>
</evidence>
<dbReference type="SUPFAM" id="SSF52540">
    <property type="entry name" value="P-loop containing nucleoside triphosphate hydrolases"/>
    <property type="match status" value="1"/>
</dbReference>
<dbReference type="Proteomes" id="UP000030748">
    <property type="component" value="Unassembled WGS sequence"/>
</dbReference>
<evidence type="ECO:0000313" key="5">
    <source>
        <dbReference type="EMBL" id="EYU42332.1"/>
    </source>
</evidence>
<evidence type="ECO:0000256" key="2">
    <source>
        <dbReference type="ARBA" id="ARBA00022741"/>
    </source>
</evidence>
<gene>
    <name evidence="5" type="ORF">MIMGU_mgv1a0243861mg</name>
</gene>
<dbReference type="Gene3D" id="3.40.50.300">
    <property type="entry name" value="P-loop containing nucleotide triphosphate hydrolases"/>
    <property type="match status" value="1"/>
</dbReference>
<keyword evidence="2" id="KW-0547">Nucleotide-binding</keyword>
<accession>A0A022RPC4</accession>
<dbReference type="eggNOG" id="KOG0393">
    <property type="taxonomic scope" value="Eukaryota"/>
</dbReference>
<dbReference type="GO" id="GO:0003924">
    <property type="term" value="F:GTPase activity"/>
    <property type="evidence" value="ECO:0007669"/>
    <property type="project" value="InterPro"/>
</dbReference>
<dbReference type="GO" id="GO:0005525">
    <property type="term" value="F:GTP binding"/>
    <property type="evidence" value="ECO:0007669"/>
    <property type="project" value="UniProtKB-KW"/>
</dbReference>
<dbReference type="InterPro" id="IPR003578">
    <property type="entry name" value="Small_GTPase_Rho"/>
</dbReference>
<dbReference type="Pfam" id="PF00071">
    <property type="entry name" value="Ras"/>
    <property type="match status" value="1"/>
</dbReference>
<evidence type="ECO:0000256" key="4">
    <source>
        <dbReference type="ARBA" id="ARBA00023288"/>
    </source>
</evidence>
<keyword evidence="6" id="KW-1185">Reference proteome</keyword>
<organism evidence="5 6">
    <name type="scientific">Erythranthe guttata</name>
    <name type="common">Yellow monkey flower</name>
    <name type="synonym">Mimulus guttatus</name>
    <dbReference type="NCBI Taxonomy" id="4155"/>
    <lineage>
        <taxon>Eukaryota</taxon>
        <taxon>Viridiplantae</taxon>
        <taxon>Streptophyta</taxon>
        <taxon>Embryophyta</taxon>
        <taxon>Tracheophyta</taxon>
        <taxon>Spermatophyta</taxon>
        <taxon>Magnoliopsida</taxon>
        <taxon>eudicotyledons</taxon>
        <taxon>Gunneridae</taxon>
        <taxon>Pentapetalae</taxon>
        <taxon>asterids</taxon>
        <taxon>lamiids</taxon>
        <taxon>Lamiales</taxon>
        <taxon>Phrymaceae</taxon>
        <taxon>Erythranthe</taxon>
    </lineage>
</organism>
<protein>
    <submittedName>
        <fullName evidence="5">Uncharacterized protein</fullName>
    </submittedName>
</protein>
<proteinExistence type="inferred from homology"/>
<dbReference type="STRING" id="4155.A0A022RPC4"/>
<keyword evidence="3" id="KW-0342">GTP-binding</keyword>
<dbReference type="GO" id="GO:0007264">
    <property type="term" value="P:small GTPase-mediated signal transduction"/>
    <property type="evidence" value="ECO:0007669"/>
    <property type="project" value="InterPro"/>
</dbReference>
<dbReference type="InterPro" id="IPR027417">
    <property type="entry name" value="P-loop_NTPase"/>
</dbReference>
<dbReference type="PANTHER" id="PTHR24072">
    <property type="entry name" value="RHO FAMILY GTPASE"/>
    <property type="match status" value="1"/>
</dbReference>
<dbReference type="InterPro" id="IPR001806">
    <property type="entry name" value="Small_GTPase"/>
</dbReference>
<sequence length="54" mass="6071">GEELKKQIGAVAYIECSAKTQQNVKAVFDAAIKVVLRPPKIKKHTTRYKSCRLL</sequence>